<dbReference type="InterPro" id="IPR017853">
    <property type="entry name" value="GH"/>
</dbReference>
<dbReference type="GO" id="GO:0016139">
    <property type="term" value="P:glycoside catabolic process"/>
    <property type="evidence" value="ECO:0007669"/>
    <property type="project" value="TreeGrafter"/>
</dbReference>
<dbReference type="Pfam" id="PF01120">
    <property type="entry name" value="Alpha_L_fucos"/>
    <property type="match status" value="1"/>
</dbReference>
<proteinExistence type="inferred from homology"/>
<evidence type="ECO:0000313" key="8">
    <source>
        <dbReference type="EMBL" id="KJH45522.1"/>
    </source>
</evidence>
<dbReference type="PANTHER" id="PTHR10030">
    <property type="entry name" value="ALPHA-L-FUCOSIDASE"/>
    <property type="match status" value="1"/>
</dbReference>
<dbReference type="Gene3D" id="3.20.20.80">
    <property type="entry name" value="Glycosidases"/>
    <property type="match status" value="1"/>
</dbReference>
<feature type="signal peptide" evidence="6">
    <location>
        <begin position="1"/>
        <end position="18"/>
    </location>
</feature>
<reference evidence="9" key="2">
    <citation type="journal article" date="2016" name="Sci. Rep.">
        <title>Dictyocaulus viviparus genome, variome and transcriptome elucidate lungworm biology and support future intervention.</title>
        <authorList>
            <person name="McNulty S.N."/>
            <person name="Strube C."/>
            <person name="Rosa B.A."/>
            <person name="Martin J.C."/>
            <person name="Tyagi R."/>
            <person name="Choi Y.J."/>
            <person name="Wang Q."/>
            <person name="Hallsworth Pepin K."/>
            <person name="Zhang X."/>
            <person name="Ozersky P."/>
            <person name="Wilson R.K."/>
            <person name="Sternberg P.W."/>
            <person name="Gasser R.B."/>
            <person name="Mitreva M."/>
        </authorList>
    </citation>
    <scope>NUCLEOTIDE SEQUENCE [LARGE SCALE GENOMIC DNA]</scope>
    <source>
        <strain evidence="9">HannoverDv2000</strain>
    </source>
</reference>
<dbReference type="GO" id="GO:0004560">
    <property type="term" value="F:alpha-L-fucosidase activity"/>
    <property type="evidence" value="ECO:0007669"/>
    <property type="project" value="UniProtKB-EC"/>
</dbReference>
<dbReference type="EMBL" id="KN716403">
    <property type="protein sequence ID" value="KJH45522.1"/>
    <property type="molecule type" value="Genomic_DNA"/>
</dbReference>
<dbReference type="EC" id="3.2.1.51" evidence="2"/>
<evidence type="ECO:0000256" key="6">
    <source>
        <dbReference type="SAM" id="SignalP"/>
    </source>
</evidence>
<comment type="similarity">
    <text evidence="1">Belongs to the glycosyl hydrolase 29 family.</text>
</comment>
<dbReference type="OrthoDB" id="6039950at2759"/>
<evidence type="ECO:0000259" key="7">
    <source>
        <dbReference type="Pfam" id="PF01120"/>
    </source>
</evidence>
<dbReference type="PANTHER" id="PTHR10030:SF37">
    <property type="entry name" value="ALPHA-L-FUCOSIDASE-RELATED"/>
    <property type="match status" value="1"/>
</dbReference>
<sequence>MPTIATILIFHLIAVINAKYQPTWSSLDARPLPQWYDEAKFGIFCHWGVYSVPAFRSEWLWWYWKGDNPDKNVLAYMNSNYKPGTTYADFARDQQTLEYTQNSGIIYQCCITFIKLNSTCVFTAELFDAKEFVDIVTSSGAKYFVFTSKHHEGFTMWPTRTSWNWNSFDVGPKRDIVGELKEAFKVTDVHFGLYYSLFEWFHPMFLNDGKYNTTTYVDVITTFFFKFYKRQLFILTNTRMCLSHN</sequence>
<dbReference type="AlphaFoldDB" id="A0A0D8XP45"/>
<keyword evidence="9" id="KW-1185">Reference proteome</keyword>
<dbReference type="SMART" id="SM00812">
    <property type="entry name" value="Alpha_L_fucos"/>
    <property type="match status" value="1"/>
</dbReference>
<evidence type="ECO:0000256" key="2">
    <source>
        <dbReference type="ARBA" id="ARBA00012662"/>
    </source>
</evidence>
<feature type="domain" description="Glycoside hydrolase family 29 N-terminal" evidence="7">
    <location>
        <begin position="16"/>
        <end position="223"/>
    </location>
</feature>
<gene>
    <name evidence="8" type="ORF">DICVIV_08439</name>
</gene>
<dbReference type="SUPFAM" id="SSF51445">
    <property type="entry name" value="(Trans)glycosidases"/>
    <property type="match status" value="1"/>
</dbReference>
<organism evidence="8 9">
    <name type="scientific">Dictyocaulus viviparus</name>
    <name type="common">Bovine lungworm</name>
    <dbReference type="NCBI Taxonomy" id="29172"/>
    <lineage>
        <taxon>Eukaryota</taxon>
        <taxon>Metazoa</taxon>
        <taxon>Ecdysozoa</taxon>
        <taxon>Nematoda</taxon>
        <taxon>Chromadorea</taxon>
        <taxon>Rhabditida</taxon>
        <taxon>Rhabditina</taxon>
        <taxon>Rhabditomorpha</taxon>
        <taxon>Strongyloidea</taxon>
        <taxon>Metastrongylidae</taxon>
        <taxon>Dictyocaulus</taxon>
    </lineage>
</organism>
<dbReference type="GO" id="GO:0005764">
    <property type="term" value="C:lysosome"/>
    <property type="evidence" value="ECO:0007669"/>
    <property type="project" value="TreeGrafter"/>
</dbReference>
<dbReference type="STRING" id="29172.A0A0D8XP45"/>
<name>A0A0D8XP45_DICVI</name>
<evidence type="ECO:0000256" key="3">
    <source>
        <dbReference type="ARBA" id="ARBA00022729"/>
    </source>
</evidence>
<reference evidence="8 9" key="1">
    <citation type="submission" date="2013-11" db="EMBL/GenBank/DDBJ databases">
        <title>Draft genome of the bovine lungworm Dictyocaulus viviparus.</title>
        <authorList>
            <person name="Mitreva M."/>
        </authorList>
    </citation>
    <scope>NUCLEOTIDE SEQUENCE [LARGE SCALE GENOMIC DNA]</scope>
    <source>
        <strain evidence="8 9">HannoverDv2000</strain>
    </source>
</reference>
<dbReference type="InterPro" id="IPR057739">
    <property type="entry name" value="Glyco_hydro_29_N"/>
</dbReference>
<evidence type="ECO:0000256" key="5">
    <source>
        <dbReference type="ARBA" id="ARBA00023295"/>
    </source>
</evidence>
<dbReference type="InterPro" id="IPR000933">
    <property type="entry name" value="Glyco_hydro_29"/>
</dbReference>
<feature type="chain" id="PRO_5002336078" description="alpha-L-fucosidase" evidence="6">
    <location>
        <begin position="19"/>
        <end position="245"/>
    </location>
</feature>
<keyword evidence="3 6" id="KW-0732">Signal</keyword>
<evidence type="ECO:0000313" key="9">
    <source>
        <dbReference type="Proteomes" id="UP000053766"/>
    </source>
</evidence>
<protein>
    <recommendedName>
        <fullName evidence="2">alpha-L-fucosidase</fullName>
        <ecNumber evidence="2">3.2.1.51</ecNumber>
    </recommendedName>
</protein>
<dbReference type="Proteomes" id="UP000053766">
    <property type="component" value="Unassembled WGS sequence"/>
</dbReference>
<evidence type="ECO:0000256" key="4">
    <source>
        <dbReference type="ARBA" id="ARBA00022801"/>
    </source>
</evidence>
<dbReference type="GO" id="GO:0006004">
    <property type="term" value="P:fucose metabolic process"/>
    <property type="evidence" value="ECO:0007669"/>
    <property type="project" value="TreeGrafter"/>
</dbReference>
<keyword evidence="5" id="KW-0326">Glycosidase</keyword>
<keyword evidence="4" id="KW-0378">Hydrolase</keyword>
<accession>A0A0D8XP45</accession>
<evidence type="ECO:0000256" key="1">
    <source>
        <dbReference type="ARBA" id="ARBA00007951"/>
    </source>
</evidence>